<reference evidence="2 3" key="1">
    <citation type="journal article" date="2016" name="Nat. Commun.">
        <title>Thousands of microbial genomes shed light on interconnected biogeochemical processes in an aquifer system.</title>
        <authorList>
            <person name="Anantharaman K."/>
            <person name="Brown C.T."/>
            <person name="Hug L.A."/>
            <person name="Sharon I."/>
            <person name="Castelle C.J."/>
            <person name="Probst A.J."/>
            <person name="Thomas B.C."/>
            <person name="Singh A."/>
            <person name="Wilkins M.J."/>
            <person name="Karaoz U."/>
            <person name="Brodie E.L."/>
            <person name="Williams K.H."/>
            <person name="Hubbard S.S."/>
            <person name="Banfield J.F."/>
        </authorList>
    </citation>
    <scope>NUCLEOTIDE SEQUENCE [LARGE SCALE GENOMIC DNA]</scope>
</reference>
<accession>A0A1F8CLT6</accession>
<gene>
    <name evidence="2" type="ORF">A2197_02225</name>
</gene>
<feature type="transmembrane region" description="Helical" evidence="1">
    <location>
        <begin position="12"/>
        <end position="33"/>
    </location>
</feature>
<proteinExistence type="predicted"/>
<dbReference type="AlphaFoldDB" id="A0A1F8CLT6"/>
<dbReference type="EMBL" id="MGHV01000070">
    <property type="protein sequence ID" value="OGM77026.1"/>
    <property type="molecule type" value="Genomic_DNA"/>
</dbReference>
<keyword evidence="1" id="KW-0472">Membrane</keyword>
<evidence type="ECO:0000313" key="2">
    <source>
        <dbReference type="EMBL" id="OGM77026.1"/>
    </source>
</evidence>
<sequence length="68" mass="7579">MKSFTSPQRKIITDFLTTIAAGWFGAGVISTIFVRPVKIIDAVINLVIGVVLAYFSLTFALYLERKKK</sequence>
<comment type="caution">
    <text evidence="2">The sequence shown here is derived from an EMBL/GenBank/DDBJ whole genome shotgun (WGS) entry which is preliminary data.</text>
</comment>
<keyword evidence="1" id="KW-0812">Transmembrane</keyword>
<feature type="transmembrane region" description="Helical" evidence="1">
    <location>
        <begin position="39"/>
        <end position="63"/>
    </location>
</feature>
<organism evidence="2 3">
    <name type="scientific">Candidatus Woesebacteria bacterium RIFOXYA1_FULL_48_16</name>
    <dbReference type="NCBI Taxonomy" id="1802535"/>
    <lineage>
        <taxon>Bacteria</taxon>
        <taxon>Candidatus Woeseibacteriota</taxon>
    </lineage>
</organism>
<dbReference type="Proteomes" id="UP000178430">
    <property type="component" value="Unassembled WGS sequence"/>
</dbReference>
<keyword evidence="1" id="KW-1133">Transmembrane helix</keyword>
<name>A0A1F8CLT6_9BACT</name>
<protein>
    <submittedName>
        <fullName evidence="2">Uncharacterized protein</fullName>
    </submittedName>
</protein>
<evidence type="ECO:0000256" key="1">
    <source>
        <dbReference type="SAM" id="Phobius"/>
    </source>
</evidence>
<evidence type="ECO:0000313" key="3">
    <source>
        <dbReference type="Proteomes" id="UP000178430"/>
    </source>
</evidence>